<evidence type="ECO:0000313" key="3">
    <source>
        <dbReference type="Proteomes" id="UP000037460"/>
    </source>
</evidence>
<evidence type="ECO:0000256" key="1">
    <source>
        <dbReference type="SAM" id="Phobius"/>
    </source>
</evidence>
<dbReference type="AlphaFoldDB" id="A0A0M0JQS1"/>
<name>A0A0M0JQS1_9EUKA</name>
<keyword evidence="3" id="KW-1185">Reference proteome</keyword>
<comment type="caution">
    <text evidence="2">The sequence shown here is derived from an EMBL/GenBank/DDBJ whole genome shotgun (WGS) entry which is preliminary data.</text>
</comment>
<accession>A0A0M0JQS1</accession>
<reference evidence="3" key="1">
    <citation type="journal article" date="2015" name="PLoS Genet.">
        <title>Genome Sequence and Transcriptome Analyses of Chrysochromulina tobin: Metabolic Tools for Enhanced Algal Fitness in the Prominent Order Prymnesiales (Haptophyceae).</title>
        <authorList>
            <person name="Hovde B.T."/>
            <person name="Deodato C.R."/>
            <person name="Hunsperger H.M."/>
            <person name="Ryken S.A."/>
            <person name="Yost W."/>
            <person name="Jha R.K."/>
            <person name="Patterson J."/>
            <person name="Monnat R.J. Jr."/>
            <person name="Barlow S.B."/>
            <person name="Starkenburg S.R."/>
            <person name="Cattolico R.A."/>
        </authorList>
    </citation>
    <scope>NUCLEOTIDE SEQUENCE</scope>
    <source>
        <strain evidence="3">CCMP291</strain>
    </source>
</reference>
<dbReference type="Proteomes" id="UP000037460">
    <property type="component" value="Unassembled WGS sequence"/>
</dbReference>
<sequence>MEAVRSAIAWQERVKHRIHNFRMPIKSKRVLFLVQCTYFAVPLAIGYGLMKVTVPDAETMRGKLKLPTPEEQAQIDAHKRKLQAEMDAARLAREARL</sequence>
<proteinExistence type="predicted"/>
<keyword evidence="1" id="KW-1133">Transmembrane helix</keyword>
<keyword evidence="1" id="KW-0812">Transmembrane</keyword>
<dbReference type="EMBL" id="JWZX01002533">
    <property type="protein sequence ID" value="KOO28647.1"/>
    <property type="molecule type" value="Genomic_DNA"/>
</dbReference>
<feature type="transmembrane region" description="Helical" evidence="1">
    <location>
        <begin position="30"/>
        <end position="50"/>
    </location>
</feature>
<dbReference type="OrthoDB" id="5960641at2759"/>
<evidence type="ECO:0000313" key="2">
    <source>
        <dbReference type="EMBL" id="KOO28647.1"/>
    </source>
</evidence>
<organism evidence="2 3">
    <name type="scientific">Chrysochromulina tobinii</name>
    <dbReference type="NCBI Taxonomy" id="1460289"/>
    <lineage>
        <taxon>Eukaryota</taxon>
        <taxon>Haptista</taxon>
        <taxon>Haptophyta</taxon>
        <taxon>Prymnesiophyceae</taxon>
        <taxon>Prymnesiales</taxon>
        <taxon>Chrysochromulinaceae</taxon>
        <taxon>Chrysochromulina</taxon>
    </lineage>
</organism>
<keyword evidence="1" id="KW-0472">Membrane</keyword>
<protein>
    <submittedName>
        <fullName evidence="2">Uncharacterized protein</fullName>
    </submittedName>
</protein>
<gene>
    <name evidence="2" type="ORF">Ctob_005094</name>
</gene>